<evidence type="ECO:0000313" key="14">
    <source>
        <dbReference type="Proteomes" id="UP000530660"/>
    </source>
</evidence>
<evidence type="ECO:0000256" key="8">
    <source>
        <dbReference type="PIRNR" id="PIRNR000485"/>
    </source>
</evidence>
<comment type="cofactor">
    <cofactor evidence="11">
        <name>[4Fe-4S] cluster</name>
        <dbReference type="ChEBI" id="CHEBI:49883"/>
    </cofactor>
    <text evidence="11">Binds 1 [4Fe-4S] cluster per subunit.</text>
</comment>
<feature type="binding site" evidence="10">
    <location>
        <position position="450"/>
    </location>
    <ligand>
        <name>Mg(2+)</name>
        <dbReference type="ChEBI" id="CHEBI:18420"/>
    </ligand>
</feature>
<organism evidence="13 14">
    <name type="scientific">Cyanidiococcus yangmingshanensis</name>
    <dbReference type="NCBI Taxonomy" id="2690220"/>
    <lineage>
        <taxon>Eukaryota</taxon>
        <taxon>Rhodophyta</taxon>
        <taxon>Bangiophyceae</taxon>
        <taxon>Cyanidiales</taxon>
        <taxon>Cyanidiaceae</taxon>
        <taxon>Cyanidiococcus</taxon>
    </lineage>
</organism>
<dbReference type="AlphaFoldDB" id="A0A7J7IF82"/>
<keyword evidence="11" id="KW-0411">Iron-sulfur</keyword>
<keyword evidence="4 8" id="KW-0328">Glycosyltransferase</keyword>
<dbReference type="GO" id="GO:0006189">
    <property type="term" value="P:'de novo' IMP biosynthetic process"/>
    <property type="evidence" value="ECO:0007669"/>
    <property type="project" value="UniProtKB-UniPathway"/>
</dbReference>
<gene>
    <name evidence="13" type="ORF">F1559_003071</name>
</gene>
<dbReference type="Gene3D" id="3.60.20.10">
    <property type="entry name" value="Glutamine Phosphoribosylpyrophosphate, subunit 1, domain 1"/>
    <property type="match status" value="1"/>
</dbReference>
<evidence type="ECO:0000256" key="6">
    <source>
        <dbReference type="ARBA" id="ARBA00022755"/>
    </source>
</evidence>
<feature type="active site" description="Nucleophile" evidence="9">
    <location>
        <position position="67"/>
    </location>
</feature>
<evidence type="ECO:0000256" key="4">
    <source>
        <dbReference type="ARBA" id="ARBA00022676"/>
    </source>
</evidence>
<dbReference type="GO" id="GO:0051536">
    <property type="term" value="F:iron-sulfur cluster binding"/>
    <property type="evidence" value="ECO:0007669"/>
    <property type="project" value="UniProtKB-KW"/>
</dbReference>
<proteinExistence type="inferred from homology"/>
<dbReference type="CDD" id="cd06223">
    <property type="entry name" value="PRTases_typeI"/>
    <property type="match status" value="1"/>
</dbReference>
<keyword evidence="14" id="KW-1185">Reference proteome</keyword>
<protein>
    <recommendedName>
        <fullName evidence="3 8">Amidophosphoribosyltransferase</fullName>
        <shortName evidence="8">ATase</shortName>
        <ecNumber evidence="3 8">2.4.2.14</ecNumber>
    </recommendedName>
    <alternativeName>
        <fullName evidence="8">Glutamine phosphoribosylpyrophosphate amidotransferase</fullName>
    </alternativeName>
</protein>
<evidence type="ECO:0000256" key="11">
    <source>
        <dbReference type="PIRSR" id="PIRSR000485-3"/>
    </source>
</evidence>
<dbReference type="NCBIfam" id="TIGR01134">
    <property type="entry name" value="purF"/>
    <property type="match status" value="1"/>
</dbReference>
<feature type="binding site" evidence="11">
    <location>
        <position position="539"/>
    </location>
    <ligand>
        <name>[4Fe-4S] cluster</name>
        <dbReference type="ChEBI" id="CHEBI:49883"/>
    </ligand>
</feature>
<feature type="binding site" evidence="10">
    <location>
        <position position="451"/>
    </location>
    <ligand>
        <name>Mg(2+)</name>
        <dbReference type="ChEBI" id="CHEBI:18420"/>
    </ligand>
</feature>
<dbReference type="PIRSF" id="PIRSF000485">
    <property type="entry name" value="Amd_phspho_trans"/>
    <property type="match status" value="1"/>
</dbReference>
<feature type="domain" description="Glutamine amidotransferase type-2" evidence="12">
    <location>
        <begin position="67"/>
        <end position="321"/>
    </location>
</feature>
<evidence type="ECO:0000256" key="10">
    <source>
        <dbReference type="PIRSR" id="PIRSR000485-2"/>
    </source>
</evidence>
<dbReference type="InterPro" id="IPR005854">
    <property type="entry name" value="PurF"/>
</dbReference>
<dbReference type="PANTHER" id="PTHR11907">
    <property type="entry name" value="AMIDOPHOSPHORIBOSYLTRANSFERASE"/>
    <property type="match status" value="1"/>
</dbReference>
<feature type="binding site" evidence="11">
    <location>
        <position position="542"/>
    </location>
    <ligand>
        <name>[4Fe-4S] cluster</name>
        <dbReference type="ChEBI" id="CHEBI:49883"/>
    </ligand>
</feature>
<feature type="binding site" evidence="11">
    <location>
        <position position="487"/>
    </location>
    <ligand>
        <name>[4Fe-4S] cluster</name>
        <dbReference type="ChEBI" id="CHEBI:49883"/>
    </ligand>
</feature>
<dbReference type="InterPro" id="IPR029055">
    <property type="entry name" value="Ntn_hydrolases_N"/>
</dbReference>
<dbReference type="EMBL" id="VWRR01000013">
    <property type="protein sequence ID" value="KAF6001766.1"/>
    <property type="molecule type" value="Genomic_DNA"/>
</dbReference>
<dbReference type="HAMAP" id="MF_01931">
    <property type="entry name" value="PurF"/>
    <property type="match status" value="1"/>
</dbReference>
<dbReference type="GO" id="GO:0009113">
    <property type="term" value="P:purine nucleobase biosynthetic process"/>
    <property type="evidence" value="ECO:0007669"/>
    <property type="project" value="InterPro"/>
</dbReference>
<evidence type="ECO:0000256" key="2">
    <source>
        <dbReference type="ARBA" id="ARBA00010138"/>
    </source>
</evidence>
<evidence type="ECO:0000256" key="9">
    <source>
        <dbReference type="PIRSR" id="PIRSR000485-1"/>
    </source>
</evidence>
<evidence type="ECO:0000256" key="7">
    <source>
        <dbReference type="ARBA" id="ARBA00022962"/>
    </source>
</evidence>
<evidence type="ECO:0000256" key="5">
    <source>
        <dbReference type="ARBA" id="ARBA00022679"/>
    </source>
</evidence>
<dbReference type="OrthoDB" id="191723at2759"/>
<comment type="pathway">
    <text evidence="1 8">Purine metabolism; IMP biosynthesis via de novo pathway; N(1)-(5-phospho-D-ribosyl)glycinamide from 5-phospho-alpha-D-ribose 1-diphosphate: step 1/2.</text>
</comment>
<reference evidence="13 14" key="1">
    <citation type="journal article" date="2020" name="J. Phycol.">
        <title>Comparative genome analysis reveals Cyanidiococcus gen. nov., a new extremophilic red algal genus sister to Cyanidioschyzon (Cyanidioschyzonaceae, Rhodophyta).</title>
        <authorList>
            <person name="Liu S.-L."/>
            <person name="Chiang Y.-R."/>
            <person name="Yoon H.S."/>
            <person name="Fu H.-Y."/>
        </authorList>
    </citation>
    <scope>NUCLEOTIDE SEQUENCE [LARGE SCALE GENOMIC DNA]</scope>
    <source>
        <strain evidence="13 14">THAL066</strain>
    </source>
</reference>
<keyword evidence="11" id="KW-0408">Iron</keyword>
<dbReference type="GO" id="GO:0004044">
    <property type="term" value="F:amidophosphoribosyltransferase activity"/>
    <property type="evidence" value="ECO:0007669"/>
    <property type="project" value="UniProtKB-EC"/>
</dbReference>
<dbReference type="UniPathway" id="UPA00074">
    <property type="reaction ID" value="UER00124"/>
</dbReference>
<feature type="binding site" evidence="10">
    <location>
        <position position="388"/>
    </location>
    <ligand>
        <name>Mg(2+)</name>
        <dbReference type="ChEBI" id="CHEBI:18420"/>
    </ligand>
</feature>
<dbReference type="InterPro" id="IPR029057">
    <property type="entry name" value="PRTase-like"/>
</dbReference>
<dbReference type="Gene3D" id="3.40.50.2020">
    <property type="match status" value="1"/>
</dbReference>
<name>A0A7J7IF82_9RHOD</name>
<accession>A0A7J7IF82</accession>
<keyword evidence="5 8" id="KW-0808">Transferase</keyword>
<comment type="caution">
    <text evidence="13">The sequence shown here is derived from an EMBL/GenBank/DDBJ whole genome shotgun (WGS) entry which is preliminary data.</text>
</comment>
<comment type="similarity">
    <text evidence="2 8">In the C-terminal section; belongs to the purine/pyrimidine phosphoribosyltransferase family.</text>
</comment>
<dbReference type="InterPro" id="IPR000836">
    <property type="entry name" value="PRTase_dom"/>
</dbReference>
<evidence type="ECO:0000259" key="12">
    <source>
        <dbReference type="PROSITE" id="PS51278"/>
    </source>
</evidence>
<sequence>MFVSAGSRLAVFTAAGSGPPVRSCGRRERRSVALSWFVAPCSPAIRSTGGRAGQATERLFMGFHEECGVVGIVAPRHKPPSDVPARLAYFALHALQHRGQEGAGIVLWEPDGSETITGDSGRLREIKGLGLVSEVFSDAQLSASRAVAALGHVRYSTAGEKNVRNVQPFTVKMRDGQVAIAHNGNLTNANALKCELEARGTIFNTSSDTEVILHLMAQSLQGGYADTRTRLTDALSRVDGAFSLCVLTTSQLIAVRDPRGFRPLMLGRLVERSPMPAVSHTRTDNTSPTWIVASESCALDLLGAETVREIEPGEMVVIERASGDLHSYFPFPRQQRRACIFEHIYFSQVTSNVFGRSVYMSRFRFGELLAKAAPVEGGADYVIPVPDSGIAAALGFSTASGIPFQMGISRSHYVGRTFIQPTQEIRDAGVMLKLTAVRSLIEGKRLVVVDDSIVRGTTSRKIVHMLREAGAREVHLRIACPPIIGSCYYGVDTPNREELLSWRMPDTKQACDWIGANSLGFLALDSLQSFLGDERGDFCYGCFSGHYPVLPVDA</sequence>
<dbReference type="CDD" id="cd00715">
    <property type="entry name" value="GPATase_N"/>
    <property type="match status" value="1"/>
</dbReference>
<keyword evidence="6 8" id="KW-0658">Purine biosynthesis</keyword>
<dbReference type="Pfam" id="PF13522">
    <property type="entry name" value="GATase_6"/>
    <property type="match status" value="1"/>
</dbReference>
<keyword evidence="7" id="KW-0315">Glutamine amidotransferase</keyword>
<feature type="binding site" evidence="11">
    <location>
        <position position="339"/>
    </location>
    <ligand>
        <name>[4Fe-4S] cluster</name>
        <dbReference type="ChEBI" id="CHEBI:49883"/>
    </ligand>
</feature>
<dbReference type="InterPro" id="IPR017932">
    <property type="entry name" value="GATase_2_dom"/>
</dbReference>
<comment type="catalytic activity">
    <reaction evidence="8">
        <text>5-phospho-beta-D-ribosylamine + L-glutamate + diphosphate = 5-phospho-alpha-D-ribose 1-diphosphate + L-glutamine + H2O</text>
        <dbReference type="Rhea" id="RHEA:14905"/>
        <dbReference type="ChEBI" id="CHEBI:15377"/>
        <dbReference type="ChEBI" id="CHEBI:29985"/>
        <dbReference type="ChEBI" id="CHEBI:33019"/>
        <dbReference type="ChEBI" id="CHEBI:58017"/>
        <dbReference type="ChEBI" id="CHEBI:58359"/>
        <dbReference type="ChEBI" id="CHEBI:58681"/>
        <dbReference type="EC" id="2.4.2.14"/>
    </reaction>
</comment>
<evidence type="ECO:0000313" key="13">
    <source>
        <dbReference type="EMBL" id="KAF6001766.1"/>
    </source>
</evidence>
<dbReference type="PROSITE" id="PS51278">
    <property type="entry name" value="GATASE_TYPE_2"/>
    <property type="match status" value="1"/>
</dbReference>
<keyword evidence="10" id="KW-0460">Magnesium</keyword>
<evidence type="ECO:0000256" key="1">
    <source>
        <dbReference type="ARBA" id="ARBA00005209"/>
    </source>
</evidence>
<evidence type="ECO:0000256" key="3">
    <source>
        <dbReference type="ARBA" id="ARBA00011941"/>
    </source>
</evidence>
<dbReference type="InterPro" id="IPR035584">
    <property type="entry name" value="PurF_N"/>
</dbReference>
<dbReference type="GO" id="GO:0046872">
    <property type="term" value="F:metal ion binding"/>
    <property type="evidence" value="ECO:0007669"/>
    <property type="project" value="UniProtKB-KW"/>
</dbReference>
<dbReference type="Proteomes" id="UP000530660">
    <property type="component" value="Unassembled WGS sequence"/>
</dbReference>
<dbReference type="SUPFAM" id="SSF56235">
    <property type="entry name" value="N-terminal nucleophile aminohydrolases (Ntn hydrolases)"/>
    <property type="match status" value="1"/>
</dbReference>
<comment type="cofactor">
    <cofactor evidence="10">
        <name>Mg(2+)</name>
        <dbReference type="ChEBI" id="CHEBI:18420"/>
    </cofactor>
    <text evidence="10">Binds 1 Mg(2+) ion per subunit.</text>
</comment>
<dbReference type="SUPFAM" id="SSF53271">
    <property type="entry name" value="PRTase-like"/>
    <property type="match status" value="1"/>
</dbReference>
<dbReference type="EC" id="2.4.2.14" evidence="3 8"/>
<keyword evidence="10" id="KW-0479">Metal-binding</keyword>